<feature type="region of interest" description="Disordered" evidence="9">
    <location>
        <begin position="73"/>
        <end position="97"/>
    </location>
</feature>
<evidence type="ECO:0000256" key="3">
    <source>
        <dbReference type="ARBA" id="ARBA00022741"/>
    </source>
</evidence>
<dbReference type="InterPro" id="IPR000330">
    <property type="entry name" value="SNF2_N"/>
</dbReference>
<dbReference type="GO" id="GO:0017025">
    <property type="term" value="F:TBP-class protein binding"/>
    <property type="evidence" value="ECO:0007669"/>
    <property type="project" value="EnsemblFungi"/>
</dbReference>
<reference evidence="13" key="1">
    <citation type="submission" date="2016-02" db="EMBL/GenBank/DDBJ databases">
        <title>Comparative genomics of biotechnologically important yeasts.</title>
        <authorList>
            <consortium name="DOE Joint Genome Institute"/>
            <person name="Riley R."/>
            <person name="Haridas S."/>
            <person name="Wolfe K.H."/>
            <person name="Lopes M.R."/>
            <person name="Hittinger C.T."/>
            <person name="Goker M."/>
            <person name="Salamov A."/>
            <person name="Wisecaver J."/>
            <person name="Long T.M."/>
            <person name="Aerts A.L."/>
            <person name="Barry K."/>
            <person name="Choi C."/>
            <person name="Clum A."/>
            <person name="Coughlan A.Y."/>
            <person name="Deshpande S."/>
            <person name="Douglass A.P."/>
            <person name="Hanson S.J."/>
            <person name="Klenk H.-P."/>
            <person name="Labutti K."/>
            <person name="Lapidus A."/>
            <person name="Lindquist E."/>
            <person name="Lipzen A."/>
            <person name="Meier-Kolthoff J.P."/>
            <person name="Ohm R.A."/>
            <person name="Otillar R.P."/>
            <person name="Pangilinan J."/>
            <person name="Peng Y."/>
            <person name="Rokas A."/>
            <person name="Rosa C.A."/>
            <person name="Scheuner C."/>
            <person name="Sibirny A.A."/>
            <person name="Slot J.C."/>
            <person name="Stielow J.B."/>
            <person name="Sun H."/>
            <person name="Kurtzman C.P."/>
            <person name="Blackwell M."/>
            <person name="Jeffries T.W."/>
            <person name="Grigoriev I.V."/>
        </authorList>
    </citation>
    <scope>NUCLEOTIDE SEQUENCE [LARGE SCALE GENOMIC DNA]</scope>
    <source>
        <strain evidence="13">NRRL Y-17796</strain>
    </source>
</reference>
<gene>
    <name evidence="12" type="ORF">CANCADRAFT_30966</name>
</gene>
<evidence type="ECO:0000256" key="2">
    <source>
        <dbReference type="ARBA" id="ARBA00022737"/>
    </source>
</evidence>
<organism evidence="12 13">
    <name type="scientific">Tortispora caseinolytica NRRL Y-17796</name>
    <dbReference type="NCBI Taxonomy" id="767744"/>
    <lineage>
        <taxon>Eukaryota</taxon>
        <taxon>Fungi</taxon>
        <taxon>Dikarya</taxon>
        <taxon>Ascomycota</taxon>
        <taxon>Saccharomycotina</taxon>
        <taxon>Trigonopsidomycetes</taxon>
        <taxon>Trigonopsidales</taxon>
        <taxon>Trigonopsidaceae</taxon>
        <taxon>Tortispora</taxon>
    </lineage>
</organism>
<dbReference type="SUPFAM" id="SSF48371">
    <property type="entry name" value="ARM repeat"/>
    <property type="match status" value="1"/>
</dbReference>
<dbReference type="InterPro" id="IPR038718">
    <property type="entry name" value="SNF2-like_sf"/>
</dbReference>
<dbReference type="Gene3D" id="1.25.10.10">
    <property type="entry name" value="Leucine-rich Repeat Variant"/>
    <property type="match status" value="3"/>
</dbReference>
<keyword evidence="7" id="KW-0238">DNA-binding</keyword>
<keyword evidence="2" id="KW-0677">Repeat</keyword>
<dbReference type="SUPFAM" id="SSF52540">
    <property type="entry name" value="P-loop containing nucleoside triphosphate hydrolases"/>
    <property type="match status" value="2"/>
</dbReference>
<dbReference type="GO" id="GO:0000228">
    <property type="term" value="C:nuclear chromosome"/>
    <property type="evidence" value="ECO:0007669"/>
    <property type="project" value="EnsemblFungi"/>
</dbReference>
<keyword evidence="5" id="KW-0347">Helicase</keyword>
<evidence type="ECO:0000256" key="7">
    <source>
        <dbReference type="ARBA" id="ARBA00023125"/>
    </source>
</evidence>
<dbReference type="SMART" id="SM00490">
    <property type="entry name" value="HELICc"/>
    <property type="match status" value="1"/>
</dbReference>
<protein>
    <recommendedName>
        <fullName evidence="14">TATA-binding protein-associated factor MOT1</fullName>
    </recommendedName>
</protein>
<evidence type="ECO:0000259" key="11">
    <source>
        <dbReference type="PROSITE" id="PS51194"/>
    </source>
</evidence>
<feature type="domain" description="Helicase ATP-binding" evidence="10">
    <location>
        <begin position="1301"/>
        <end position="1474"/>
    </location>
</feature>
<dbReference type="InterPro" id="IPR016024">
    <property type="entry name" value="ARM-type_fold"/>
</dbReference>
<dbReference type="Proteomes" id="UP000095023">
    <property type="component" value="Unassembled WGS sequence"/>
</dbReference>
<dbReference type="GO" id="GO:0045892">
    <property type="term" value="P:negative regulation of DNA-templated transcription"/>
    <property type="evidence" value="ECO:0007669"/>
    <property type="project" value="EnsemblFungi"/>
</dbReference>
<dbReference type="GO" id="GO:0004386">
    <property type="term" value="F:helicase activity"/>
    <property type="evidence" value="ECO:0007669"/>
    <property type="project" value="UniProtKB-KW"/>
</dbReference>
<dbReference type="FunFam" id="3.40.50.10810:FF:000009">
    <property type="entry name" value="B-TFIID TATA-box-binding protein-associated factor 1"/>
    <property type="match status" value="1"/>
</dbReference>
<feature type="region of interest" description="Disordered" evidence="9">
    <location>
        <begin position="1817"/>
        <end position="1846"/>
    </location>
</feature>
<evidence type="ECO:0000259" key="10">
    <source>
        <dbReference type="PROSITE" id="PS51192"/>
    </source>
</evidence>
<dbReference type="PROSITE" id="PS51192">
    <property type="entry name" value="HELICASE_ATP_BIND_1"/>
    <property type="match status" value="1"/>
</dbReference>
<feature type="compositionally biased region" description="Pro residues" evidence="9">
    <location>
        <begin position="231"/>
        <end position="240"/>
    </location>
</feature>
<dbReference type="InterPro" id="IPR014001">
    <property type="entry name" value="Helicase_ATP-bd"/>
</dbReference>
<dbReference type="GO" id="GO:0006364">
    <property type="term" value="P:rRNA processing"/>
    <property type="evidence" value="ECO:0007669"/>
    <property type="project" value="EnsemblFungi"/>
</dbReference>
<sequence length="1874" mass="208163">MTRLDRLVLLLDTSASAQVRQTAITQLGEIQKDHPEELFNLISRVLPYLQSKKWDTRTAAVRALGAVLENCPAWDPNQVDSEPAKSELGNDEPDPFVKVKPEEHIKAEDGAQDNSTKPDLPRPSSSLLTFQEIDLHSILSKGKILLGSGGSEYDIMTYDKSTDQIMRQKRIIEKSLGLADYADQSADDFVNDADLDFASRPGSPAPSSNSRGTKRKASEAELHASDQSPSVPSPSEPPAPVTAENSGTSTPVSARLKAMAKRRSKLTSKNPKQHASAPASSAVSSTQNNDLKSAGSDNSSPDSENKVVIENTKHAALISAELKPDDADMWPFERICSRLLVDIFNEQWEVRHGALGALREIIRLHGASAGMRSGLSIEENSIKNASWLEDVASRLCCVLALDRFGDYVSDQVVAPIRESAGQTLGVVLMHFESSKIGELFRLLYQLVNQSTLGLHRTVWEASHGGLLGMKYLVSVRPDILINDQVLFNSTIESVIRGLKEVDDDVRSVSAAILIPVADEVVSRRCEIIPQILDMLWECIEQVSDDLSASTGTIIDLLGKLYSSSAVVDYLRTNADCRSSSLSKLVPTIFPFLRHLLSDVRVSTLKTLNILVSVKELSQETTIWLDDRAFRLVFQCFLTERSRSILDLALELWNSYLLFYSDNKKSLSGILSPHVPAFVRLLMTPIGTGRLLYPTDTSLLLLEGTAHKTRGPGRSDNGSELHGLAVDTAMLAGDVSLIGEETFFYSKVYCAKALGRLFYILDLLDDENVRQTMLSVFDGPYSSSRMAVALAIEEACSYSVPSQETCDSLISHFQAQFSLDVIYFEDISPLLRSLRSNILSICTLLTDAGHLNRSKLPPIPALVQGEPAAGAMAFSFDTAETFVNKDLPSLKKMLSTSRRVEIAQSLMDATSDLQNMLTQTKNEYLHRKNLVLAILASCIIYMDKLLPKMNNLIRCLMDSVKSEVNVELQRRSCHAIVKLIRLCNEKGKKGISDKLVKNLCSFLCMDSFDVPEFQGFESLHDTIYSLHRIEAGNQISDASQSDIQNATRTTTLGAKYTLECLIKSSGDTILTDVPKLNEIVFEPPKIFNEPDFDEKLAQSPELAQSTLDAVSICRLLLPYFVPTLSKSLSAEVLPVLKGIESSFSVVRSVCGRCFASYCNVNKALGMQYMISHVLPLVEDVTSIRRRQGAIECIYHAVQELDISIVPYIAFFIVPVMGRMSDSNSEIRLIASTTFASLIRLSPLESDSLPPEGISEELANFRAEQRAFLKQMLDPHKIEPFKLPVAIRATLRPYQQDGLNWLMFLNRYRLHGILCDDMGLGKTLQAVCAVASDHHIRSEKYRETQEESFRRLPSLVICPSTLIGHWVHEFGNFAPFMNVIGYGGSTGARVRLRPTLFNADVIVTSYDIARNDLAFFNESDYNYCVLDEGHVIKNPAAKLTLAVKQIRAEHRLILSGTPIQNNVLELWSLFDFLMPGFLGTEKQFNERIAKPIAASRSAKGSNKDSEAGPKALDSLHKQVLPFLLRRMKEDVLDDLPPKIIQDHYCELSDLQRELYDDLVKSQRTSVTNDLQKGGKEKTRHVFEILQLLRRLCDHPALLVTPKHPRFAEINKSLKGSGHSIRDISVAPKLTALKELLLDCGIGVDSSDLNTGSTGVISQHRALVFFQLKDMLDICENELLKKHMPGVSYLRMDGTVDSTKRFDIVQTFNADPSIDILLLTTKVGGVGLNLTSADTVIFVEHDWNPMNDLQAMDRVHRIGQKKVVNVYRLITRNTIEEKIMGLQKFKLNIASSVINQQNSGLESMGTDQLLDLFNDTPRDSIPSSDKIKPVADSEEETANIPGVQQPFADGSSIWEENDYSDEYSLNNYLHSLKTSKT</sequence>
<keyword evidence="13" id="KW-1185">Reference proteome</keyword>
<dbReference type="GO" id="GO:0042790">
    <property type="term" value="P:nucleolar large rRNA transcription by RNA polymerase I"/>
    <property type="evidence" value="ECO:0007669"/>
    <property type="project" value="EnsemblFungi"/>
</dbReference>
<keyword evidence="4" id="KW-0378">Hydrolase</keyword>
<dbReference type="CDD" id="cd17999">
    <property type="entry name" value="DEXHc_Mot1"/>
    <property type="match status" value="1"/>
</dbReference>
<dbReference type="GO" id="GO:0045898">
    <property type="term" value="P:regulation of RNA polymerase II transcription preinitiation complex assembly"/>
    <property type="evidence" value="ECO:0007669"/>
    <property type="project" value="EnsemblFungi"/>
</dbReference>
<dbReference type="OrthoDB" id="10252227at2759"/>
<dbReference type="InterPro" id="IPR044078">
    <property type="entry name" value="Mot1_ATP-bd"/>
</dbReference>
<dbReference type="GO" id="GO:0016887">
    <property type="term" value="F:ATP hydrolysis activity"/>
    <property type="evidence" value="ECO:0007669"/>
    <property type="project" value="EnsemblFungi"/>
</dbReference>
<proteinExistence type="predicted"/>
<dbReference type="GO" id="GO:0003677">
    <property type="term" value="F:DNA binding"/>
    <property type="evidence" value="ECO:0007669"/>
    <property type="project" value="UniProtKB-KW"/>
</dbReference>
<dbReference type="Gene3D" id="3.40.50.10810">
    <property type="entry name" value="Tandem AAA-ATPase domain"/>
    <property type="match status" value="1"/>
</dbReference>
<evidence type="ECO:0000256" key="4">
    <source>
        <dbReference type="ARBA" id="ARBA00022801"/>
    </source>
</evidence>
<keyword evidence="6" id="KW-0067">ATP-binding</keyword>
<dbReference type="GO" id="GO:0005524">
    <property type="term" value="F:ATP binding"/>
    <property type="evidence" value="ECO:0007669"/>
    <property type="project" value="UniProtKB-KW"/>
</dbReference>
<dbReference type="PROSITE" id="PS51194">
    <property type="entry name" value="HELICASE_CTER"/>
    <property type="match status" value="1"/>
</dbReference>
<dbReference type="FunFam" id="3.40.50.300:FF:001793">
    <property type="entry name" value="TATA-binding protein-associated factor"/>
    <property type="match status" value="1"/>
</dbReference>
<dbReference type="EMBL" id="KV453841">
    <property type="protein sequence ID" value="ODV92971.1"/>
    <property type="molecule type" value="Genomic_DNA"/>
</dbReference>
<feature type="compositionally biased region" description="Polar residues" evidence="9">
    <location>
        <begin position="286"/>
        <end position="302"/>
    </location>
</feature>
<dbReference type="InterPro" id="IPR044972">
    <property type="entry name" value="Mot1"/>
</dbReference>
<accession>A0A1E4TMJ7</accession>
<evidence type="ECO:0000313" key="12">
    <source>
        <dbReference type="EMBL" id="ODV92971.1"/>
    </source>
</evidence>
<dbReference type="PANTHER" id="PTHR36498">
    <property type="entry name" value="TATA-BINDING PROTEIN-ASSOCIATED FACTOR 172"/>
    <property type="match status" value="1"/>
</dbReference>
<evidence type="ECO:0008006" key="14">
    <source>
        <dbReference type="Google" id="ProtNLM"/>
    </source>
</evidence>
<feature type="region of interest" description="Disordered" evidence="9">
    <location>
        <begin position="106"/>
        <end position="125"/>
    </location>
</feature>
<dbReference type="PANTHER" id="PTHR36498:SF1">
    <property type="entry name" value="TATA-BINDING PROTEIN-ASSOCIATED FACTOR 172"/>
    <property type="match status" value="1"/>
</dbReference>
<keyword evidence="8" id="KW-0539">Nucleus</keyword>
<dbReference type="GO" id="GO:0005667">
    <property type="term" value="C:transcription regulator complex"/>
    <property type="evidence" value="ECO:0007669"/>
    <property type="project" value="EnsemblFungi"/>
</dbReference>
<feature type="domain" description="Helicase C-terminal" evidence="11">
    <location>
        <begin position="1645"/>
        <end position="1797"/>
    </location>
</feature>
<dbReference type="InterPro" id="IPR022707">
    <property type="entry name" value="Mot1_central_dom"/>
</dbReference>
<evidence type="ECO:0000256" key="8">
    <source>
        <dbReference type="ARBA" id="ARBA00023242"/>
    </source>
</evidence>
<dbReference type="InterPro" id="IPR011989">
    <property type="entry name" value="ARM-like"/>
</dbReference>
<dbReference type="Gene3D" id="3.40.50.300">
    <property type="entry name" value="P-loop containing nucleotide triphosphate hydrolases"/>
    <property type="match status" value="1"/>
</dbReference>
<feature type="region of interest" description="Disordered" evidence="9">
    <location>
        <begin position="194"/>
        <end position="305"/>
    </location>
</feature>
<name>A0A1E4TMJ7_9ASCO</name>
<keyword evidence="3" id="KW-0547">Nucleotide-binding</keyword>
<evidence type="ECO:0000256" key="5">
    <source>
        <dbReference type="ARBA" id="ARBA00022806"/>
    </source>
</evidence>
<evidence type="ECO:0000313" key="13">
    <source>
        <dbReference type="Proteomes" id="UP000095023"/>
    </source>
</evidence>
<dbReference type="InterPro" id="IPR001650">
    <property type="entry name" value="Helicase_C-like"/>
</dbReference>
<feature type="compositionally biased region" description="Low complexity" evidence="9">
    <location>
        <begin position="275"/>
        <end position="285"/>
    </location>
</feature>
<dbReference type="Pfam" id="PF00271">
    <property type="entry name" value="Helicase_C"/>
    <property type="match status" value="1"/>
</dbReference>
<comment type="subcellular location">
    <subcellularLocation>
        <location evidence="1">Nucleus</location>
    </subcellularLocation>
</comment>
<dbReference type="Pfam" id="PF12054">
    <property type="entry name" value="DUF3535"/>
    <property type="match status" value="1"/>
</dbReference>
<dbReference type="InterPro" id="IPR027417">
    <property type="entry name" value="P-loop_NTPase"/>
</dbReference>
<evidence type="ECO:0000256" key="1">
    <source>
        <dbReference type="ARBA" id="ARBA00004123"/>
    </source>
</evidence>
<feature type="compositionally biased region" description="Polar residues" evidence="9">
    <location>
        <begin position="112"/>
        <end position="125"/>
    </location>
</feature>
<dbReference type="CDD" id="cd18793">
    <property type="entry name" value="SF2_C_SNF"/>
    <property type="match status" value="1"/>
</dbReference>
<dbReference type="Pfam" id="PF00176">
    <property type="entry name" value="SNF2-rel_dom"/>
    <property type="match status" value="1"/>
</dbReference>
<evidence type="ECO:0000256" key="9">
    <source>
        <dbReference type="SAM" id="MobiDB-lite"/>
    </source>
</evidence>
<evidence type="ECO:0000256" key="6">
    <source>
        <dbReference type="ARBA" id="ARBA00022840"/>
    </source>
</evidence>
<dbReference type="InterPro" id="IPR049730">
    <property type="entry name" value="SNF2/RAD54-like_C"/>
</dbReference>
<dbReference type="SMART" id="SM00487">
    <property type="entry name" value="DEXDc"/>
    <property type="match status" value="1"/>
</dbReference>